<evidence type="ECO:0000313" key="9">
    <source>
        <dbReference type="Proteomes" id="UP001239445"/>
    </source>
</evidence>
<proteinExistence type="predicted"/>
<keyword evidence="6" id="KW-1133">Transmembrane helix</keyword>
<dbReference type="AlphaFoldDB" id="A0AAJ0B5X2"/>
<keyword evidence="3" id="KW-0862">Zinc</keyword>
<evidence type="ECO:0000256" key="3">
    <source>
        <dbReference type="ARBA" id="ARBA00022833"/>
    </source>
</evidence>
<feature type="region of interest" description="Disordered" evidence="5">
    <location>
        <begin position="1"/>
        <end position="22"/>
    </location>
</feature>
<dbReference type="SMART" id="SM00184">
    <property type="entry name" value="RING"/>
    <property type="match status" value="1"/>
</dbReference>
<evidence type="ECO:0000256" key="2">
    <source>
        <dbReference type="ARBA" id="ARBA00022771"/>
    </source>
</evidence>
<keyword evidence="6" id="KW-0812">Transmembrane</keyword>
<dbReference type="Proteomes" id="UP001239445">
    <property type="component" value="Unassembled WGS sequence"/>
</dbReference>
<name>A0AAJ0B5X2_9PEZI</name>
<dbReference type="InterPro" id="IPR053238">
    <property type="entry name" value="RING-H2_zinc_finger"/>
</dbReference>
<sequence>MSTASVAAMPPITPSETASSEFKPPPDWIAVIVLVGSMLIIAIMIVIVRFLILRSSPDSAPTAGDPEYAFVRRRADDPQTQAQTIDALESLAPAMKYSKLKSSGKLDDIPPDQAGQSVECVICLETFKEDSMVRCLQCHHIFHAECINKWLLKHHTTCPLCMACYIPPSALPKRPPRALAYPEFASALRALGDPAGMGLPRSGVD</sequence>
<gene>
    <name evidence="8" type="ORF">QBC47DRAFT_69295</name>
</gene>
<evidence type="ECO:0000256" key="4">
    <source>
        <dbReference type="PROSITE-ProRule" id="PRU00175"/>
    </source>
</evidence>
<dbReference type="PANTHER" id="PTHR14155">
    <property type="entry name" value="RING FINGER DOMAIN-CONTAINING"/>
    <property type="match status" value="1"/>
</dbReference>
<evidence type="ECO:0000256" key="6">
    <source>
        <dbReference type="SAM" id="Phobius"/>
    </source>
</evidence>
<dbReference type="SUPFAM" id="SSF57850">
    <property type="entry name" value="RING/U-box"/>
    <property type="match status" value="1"/>
</dbReference>
<dbReference type="InterPro" id="IPR001841">
    <property type="entry name" value="Znf_RING"/>
</dbReference>
<keyword evidence="2 4" id="KW-0863">Zinc-finger</keyword>
<comment type="caution">
    <text evidence="8">The sequence shown here is derived from an EMBL/GenBank/DDBJ whole genome shotgun (WGS) entry which is preliminary data.</text>
</comment>
<accession>A0AAJ0B5X2</accession>
<keyword evidence="1" id="KW-0479">Metal-binding</keyword>
<evidence type="ECO:0000256" key="1">
    <source>
        <dbReference type="ARBA" id="ARBA00022723"/>
    </source>
</evidence>
<feature type="domain" description="RING-type" evidence="7">
    <location>
        <begin position="120"/>
        <end position="161"/>
    </location>
</feature>
<dbReference type="PROSITE" id="PS50089">
    <property type="entry name" value="ZF_RING_2"/>
    <property type="match status" value="1"/>
</dbReference>
<organism evidence="8 9">
    <name type="scientific">Echria macrotheca</name>
    <dbReference type="NCBI Taxonomy" id="438768"/>
    <lineage>
        <taxon>Eukaryota</taxon>
        <taxon>Fungi</taxon>
        <taxon>Dikarya</taxon>
        <taxon>Ascomycota</taxon>
        <taxon>Pezizomycotina</taxon>
        <taxon>Sordariomycetes</taxon>
        <taxon>Sordariomycetidae</taxon>
        <taxon>Sordariales</taxon>
        <taxon>Schizotheciaceae</taxon>
        <taxon>Echria</taxon>
    </lineage>
</organism>
<dbReference type="GO" id="GO:0008270">
    <property type="term" value="F:zinc ion binding"/>
    <property type="evidence" value="ECO:0007669"/>
    <property type="project" value="UniProtKB-KW"/>
</dbReference>
<dbReference type="CDD" id="cd16454">
    <property type="entry name" value="RING-H2_PA-TM-RING"/>
    <property type="match status" value="1"/>
</dbReference>
<dbReference type="PANTHER" id="PTHR14155:SF627">
    <property type="entry name" value="OS06G0192800 PROTEIN"/>
    <property type="match status" value="1"/>
</dbReference>
<keyword evidence="6" id="KW-0472">Membrane</keyword>
<evidence type="ECO:0000259" key="7">
    <source>
        <dbReference type="PROSITE" id="PS50089"/>
    </source>
</evidence>
<feature type="transmembrane region" description="Helical" evidence="6">
    <location>
        <begin position="28"/>
        <end position="52"/>
    </location>
</feature>
<evidence type="ECO:0000256" key="5">
    <source>
        <dbReference type="SAM" id="MobiDB-lite"/>
    </source>
</evidence>
<dbReference type="Gene3D" id="3.30.40.10">
    <property type="entry name" value="Zinc/RING finger domain, C3HC4 (zinc finger)"/>
    <property type="match status" value="1"/>
</dbReference>
<keyword evidence="9" id="KW-1185">Reference proteome</keyword>
<dbReference type="EMBL" id="MU839840">
    <property type="protein sequence ID" value="KAK1752289.1"/>
    <property type="molecule type" value="Genomic_DNA"/>
</dbReference>
<evidence type="ECO:0000313" key="8">
    <source>
        <dbReference type="EMBL" id="KAK1752289.1"/>
    </source>
</evidence>
<dbReference type="InterPro" id="IPR013083">
    <property type="entry name" value="Znf_RING/FYVE/PHD"/>
</dbReference>
<reference evidence="8" key="1">
    <citation type="submission" date="2023-06" db="EMBL/GenBank/DDBJ databases">
        <title>Genome-scale phylogeny and comparative genomics of the fungal order Sordariales.</title>
        <authorList>
            <consortium name="Lawrence Berkeley National Laboratory"/>
            <person name="Hensen N."/>
            <person name="Bonometti L."/>
            <person name="Westerberg I."/>
            <person name="Brannstrom I.O."/>
            <person name="Guillou S."/>
            <person name="Cros-Aarteil S."/>
            <person name="Calhoun S."/>
            <person name="Haridas S."/>
            <person name="Kuo A."/>
            <person name="Mondo S."/>
            <person name="Pangilinan J."/>
            <person name="Riley R."/>
            <person name="Labutti K."/>
            <person name="Andreopoulos B."/>
            <person name="Lipzen A."/>
            <person name="Chen C."/>
            <person name="Yanf M."/>
            <person name="Daum C."/>
            <person name="Ng V."/>
            <person name="Clum A."/>
            <person name="Steindorff A."/>
            <person name="Ohm R."/>
            <person name="Martin F."/>
            <person name="Silar P."/>
            <person name="Natvig D."/>
            <person name="Lalanne C."/>
            <person name="Gautier V."/>
            <person name="Ament-Velasquez S.L."/>
            <person name="Kruys A."/>
            <person name="Hutchinson M.I."/>
            <person name="Powell A.J."/>
            <person name="Barry K."/>
            <person name="Miller A.N."/>
            <person name="Grigoriev I.V."/>
            <person name="Debuchy R."/>
            <person name="Gladieux P."/>
            <person name="Thoren M.H."/>
            <person name="Johannesson H."/>
        </authorList>
    </citation>
    <scope>NUCLEOTIDE SEQUENCE</scope>
    <source>
        <strain evidence="8">PSN4</strain>
    </source>
</reference>
<protein>
    <recommendedName>
        <fullName evidence="7">RING-type domain-containing protein</fullName>
    </recommendedName>
</protein>
<dbReference type="Pfam" id="PF13639">
    <property type="entry name" value="zf-RING_2"/>
    <property type="match status" value="1"/>
</dbReference>